<gene>
    <name evidence="1" type="ORF">HNR05_000261</name>
</gene>
<evidence type="ECO:0000313" key="1">
    <source>
        <dbReference type="EMBL" id="NYJ18470.1"/>
    </source>
</evidence>
<dbReference type="Proteomes" id="UP000537260">
    <property type="component" value="Unassembled WGS sequence"/>
</dbReference>
<evidence type="ECO:0008006" key="3">
    <source>
        <dbReference type="Google" id="ProtNLM"/>
    </source>
</evidence>
<dbReference type="RefSeq" id="WP_179577377.1">
    <property type="nucleotide sequence ID" value="NZ_JACCFM010000001.1"/>
</dbReference>
<organism evidence="1 2">
    <name type="scientific">Glaciibacter psychrotolerans</name>
    <dbReference type="NCBI Taxonomy" id="670054"/>
    <lineage>
        <taxon>Bacteria</taxon>
        <taxon>Bacillati</taxon>
        <taxon>Actinomycetota</taxon>
        <taxon>Actinomycetes</taxon>
        <taxon>Micrococcales</taxon>
        <taxon>Microbacteriaceae</taxon>
        <taxon>Glaciibacter</taxon>
    </lineage>
</organism>
<keyword evidence="2" id="KW-1185">Reference proteome</keyword>
<sequence>MATTPPTSVLPGEKIVLGDISESEDFRSKIFQAIVVQRPVVVEYLKSLRREKPDATAAEILKELEKRYVATVTITSTGVGASAAIPVVGIPLALGLGVADLLFFYESSALYVLAATELHGIEVSDAERARPLVFGMLLGQKSQSQVAKLVLHAAGAGGVDHARSIANGAVGVALPTGWGEVLTQQLPDSALAPIATVIAREALKNSAKFGAGTLGKAIPFGLGAVVGGVGSFTFGRDVVKAAHVAFPLAPTGFPESLVDFLKPEPELLEPSRAARAFHSAAENVSDFGEAVWGKTTDVVDVFRSVDIDGDGIPDEARAFTAAKHAGTAIKGAAAGTAGAVGSFFKRKGDESAANVDLGPSNEPASP</sequence>
<reference evidence="1 2" key="1">
    <citation type="submission" date="2020-07" db="EMBL/GenBank/DDBJ databases">
        <title>Sequencing the genomes of 1000 actinobacteria strains.</title>
        <authorList>
            <person name="Klenk H.-P."/>
        </authorList>
    </citation>
    <scope>NUCLEOTIDE SEQUENCE [LARGE SCALE GENOMIC DNA]</scope>
    <source>
        <strain evidence="1 2">LI1</strain>
    </source>
</reference>
<dbReference type="EMBL" id="JACCFM010000001">
    <property type="protein sequence ID" value="NYJ18470.1"/>
    <property type="molecule type" value="Genomic_DNA"/>
</dbReference>
<comment type="caution">
    <text evidence="1">The sequence shown here is derived from an EMBL/GenBank/DDBJ whole genome shotgun (WGS) entry which is preliminary data.</text>
</comment>
<name>A0A7Z0J4L7_9MICO</name>
<evidence type="ECO:0000313" key="2">
    <source>
        <dbReference type="Proteomes" id="UP000537260"/>
    </source>
</evidence>
<dbReference type="AlphaFoldDB" id="A0A7Z0J4L7"/>
<proteinExistence type="predicted"/>
<accession>A0A7Z0J4L7</accession>
<protein>
    <recommendedName>
        <fullName evidence="3">EcsC family protein</fullName>
    </recommendedName>
</protein>